<dbReference type="Proteomes" id="UP000460416">
    <property type="component" value="Unassembled WGS sequence"/>
</dbReference>
<sequence>MIRTTLALILLLLIASCGKKKNSNISNSEIEKLKAENDSLRSLVLELNSKYIFDSISIRDIPSYTNSYEKNSIVSGEIVIVGYNLNKNTNVIFADSISYNPIKLQNPDTLKLENGGFQYQTNLNTNRKTLKGIIEANPKHGKEFIKTYSAMISVNDN</sequence>
<accession>A0A7K1LTR7</accession>
<name>A0A7K1LTR7_9FLAO</name>
<dbReference type="AlphaFoldDB" id="A0A7K1LTR7"/>
<proteinExistence type="predicted"/>
<dbReference type="OrthoDB" id="1438627at2"/>
<dbReference type="PROSITE" id="PS51257">
    <property type="entry name" value="PROKAR_LIPOPROTEIN"/>
    <property type="match status" value="1"/>
</dbReference>
<dbReference type="RefSeq" id="WP_156277964.1">
    <property type="nucleotide sequence ID" value="NZ_BAABGI010000007.1"/>
</dbReference>
<gene>
    <name evidence="1" type="ORF">FLP08_15015</name>
</gene>
<protein>
    <submittedName>
        <fullName evidence="1">Uncharacterized protein</fullName>
    </submittedName>
</protein>
<organism evidence="1 2">
    <name type="scientific">Christiangramia aestuarii</name>
    <dbReference type="NCBI Taxonomy" id="1028746"/>
    <lineage>
        <taxon>Bacteria</taxon>
        <taxon>Pseudomonadati</taxon>
        <taxon>Bacteroidota</taxon>
        <taxon>Flavobacteriia</taxon>
        <taxon>Flavobacteriales</taxon>
        <taxon>Flavobacteriaceae</taxon>
        <taxon>Christiangramia</taxon>
    </lineage>
</organism>
<evidence type="ECO:0000313" key="1">
    <source>
        <dbReference type="EMBL" id="MUP43890.1"/>
    </source>
</evidence>
<keyword evidence="2" id="KW-1185">Reference proteome</keyword>
<comment type="caution">
    <text evidence="1">The sequence shown here is derived from an EMBL/GenBank/DDBJ whole genome shotgun (WGS) entry which is preliminary data.</text>
</comment>
<evidence type="ECO:0000313" key="2">
    <source>
        <dbReference type="Proteomes" id="UP000460416"/>
    </source>
</evidence>
<dbReference type="EMBL" id="VJVW01000009">
    <property type="protein sequence ID" value="MUP43890.1"/>
    <property type="molecule type" value="Genomic_DNA"/>
</dbReference>
<reference evidence="1 2" key="1">
    <citation type="submission" date="2019-07" db="EMBL/GenBank/DDBJ databases">
        <title>Gramella aestuarii sp. nov., isolated from a tidal flat, and emended description of Gramella echinicola.</title>
        <authorList>
            <person name="Liu L."/>
        </authorList>
    </citation>
    <scope>NUCLEOTIDE SEQUENCE [LARGE SCALE GENOMIC DNA]</scope>
    <source>
        <strain evidence="1 2">BS12</strain>
    </source>
</reference>